<evidence type="ECO:0000313" key="1">
    <source>
        <dbReference type="EMBL" id="KIR61302.1"/>
    </source>
</evidence>
<proteinExistence type="predicted"/>
<evidence type="ECO:0000313" key="2">
    <source>
        <dbReference type="Proteomes" id="UP000032254"/>
    </source>
</evidence>
<sequence length="225" mass="24674">MLLEDLARWDERGYAYLQKGELMVAPVDFDSQRLREGLANLAPWHRVAFAVSCVEVLIPAYLKFSELEEAGDRVLVRMWVDAVWSGLQGGNMSSAISELPSPDSIKELLPVQEEWNEWAPQAEDAIASLVYLLELLRDDNVDLAVYVAERAYAAADEFEAREQDLEVIGSDDSEVLLQASSIQAELQRQVDVLSALQDPVADSSIIAGLRAAAMRVPVGGLTGAG</sequence>
<dbReference type="EMBL" id="JXSX01000003">
    <property type="protein sequence ID" value="KIR61302.1"/>
    <property type="molecule type" value="Genomic_DNA"/>
</dbReference>
<reference evidence="1 2" key="1">
    <citation type="submission" date="2015-01" db="EMBL/GenBank/DDBJ databases">
        <title>Sequencing and annotation of Micromonospora carbonacea strain JXNU-1 genome.</title>
        <authorList>
            <person name="Long Z."/>
            <person name="Huang Y."/>
            <person name="Jiang Y."/>
        </authorList>
    </citation>
    <scope>NUCLEOTIDE SEQUENCE [LARGE SCALE GENOMIC DNA]</scope>
    <source>
        <strain evidence="1 2">JXNU-1</strain>
    </source>
</reference>
<accession>A0A0D0UR30</accession>
<dbReference type="Pfam" id="PF04222">
    <property type="entry name" value="DUF416"/>
    <property type="match status" value="1"/>
</dbReference>
<protein>
    <submittedName>
        <fullName evidence="1">Uncharacterized protein</fullName>
    </submittedName>
</protein>
<name>A0A0D0UR30_9ACTN</name>
<keyword evidence="2" id="KW-1185">Reference proteome</keyword>
<organism evidence="1 2">
    <name type="scientific">Micromonospora haikouensis</name>
    <dbReference type="NCBI Taxonomy" id="686309"/>
    <lineage>
        <taxon>Bacteria</taxon>
        <taxon>Bacillati</taxon>
        <taxon>Actinomycetota</taxon>
        <taxon>Actinomycetes</taxon>
        <taxon>Micromonosporales</taxon>
        <taxon>Micromonosporaceae</taxon>
        <taxon>Micromonospora</taxon>
    </lineage>
</organism>
<dbReference type="Gene3D" id="1.20.1590.10">
    <property type="entry name" value="YP_001051499.1 domain like"/>
    <property type="match status" value="1"/>
</dbReference>
<dbReference type="InterPro" id="IPR023381">
    <property type="entry name" value="YP001051499.1-like_dom_sf"/>
</dbReference>
<dbReference type="AlphaFoldDB" id="A0A0D0UR30"/>
<dbReference type="InterPro" id="IPR007338">
    <property type="entry name" value="DUF416"/>
</dbReference>
<dbReference type="Proteomes" id="UP000032254">
    <property type="component" value="Unassembled WGS sequence"/>
</dbReference>
<dbReference type="PATRIC" id="fig|47853.6.peg.5599"/>
<comment type="caution">
    <text evidence="1">The sequence shown here is derived from an EMBL/GenBank/DDBJ whole genome shotgun (WGS) entry which is preliminary data.</text>
</comment>
<gene>
    <name evidence="1" type="ORF">TK50_26730</name>
</gene>